<dbReference type="VEuPathDB" id="TriTrypDB:Tb427_000213100"/>
<organism evidence="2">
    <name type="scientific">Trypanosoma brucei</name>
    <dbReference type="NCBI Taxonomy" id="5691"/>
    <lineage>
        <taxon>Eukaryota</taxon>
        <taxon>Discoba</taxon>
        <taxon>Euglenozoa</taxon>
        <taxon>Kinetoplastea</taxon>
        <taxon>Metakinetoplastina</taxon>
        <taxon>Trypanosomatida</taxon>
        <taxon>Trypanosomatidae</taxon>
        <taxon>Trypanosoma</taxon>
    </lineage>
</organism>
<feature type="region of interest" description="Disordered" evidence="1">
    <location>
        <begin position="360"/>
        <end position="385"/>
    </location>
</feature>
<sequence length="385" mass="40661">MLTAIAVGSVSGKKQHEKELAKITDICKENEYLQQLAQHISDKSESARQTVDDLRSLEQTWTLAAAAEASAKRRCILLALATEARGRQTSAASDIAAAEQIYSKAKLQIAKQQGTVNAVHTALKMKIEDGTVTSTAVGTANTQKIALKIANSNSAPCQFRVHSGKDPLADDPPKFDQIKTMKLTAAASIANALKPTTIAASGITGSCTNTAATGGIQARLVGCQIAAGTTTTYTFSTPQATSGDAQTEVHIFADDTENSDCAAGLNNLPTDATDTQRLAKAICDGLKHQPPAVQSLKGSTGQTLSALDSIQLFIRNCDPDFQSIGDAHSGPKAEKLKTYIKRAYKDTPTAFDTEFITNLEGANVPTRGKDKAGNQKKVSQKQPAT</sequence>
<name>A0A1J0RBH8_9TRYP</name>
<dbReference type="AlphaFoldDB" id="A0A1J0RBH8"/>
<proteinExistence type="predicted"/>
<feature type="compositionally biased region" description="Polar residues" evidence="1">
    <location>
        <begin position="376"/>
        <end position="385"/>
    </location>
</feature>
<dbReference type="SUPFAM" id="SSF58087">
    <property type="entry name" value="Variant surface glycoprotein (N-terminal domain)"/>
    <property type="match status" value="1"/>
</dbReference>
<dbReference type="EMBL" id="KX701291">
    <property type="protein sequence ID" value="APD75247.1"/>
    <property type="molecule type" value="Genomic_DNA"/>
</dbReference>
<evidence type="ECO:0000313" key="2">
    <source>
        <dbReference type="EMBL" id="APD75247.1"/>
    </source>
</evidence>
<accession>A0A1J0RBH8</accession>
<evidence type="ECO:0000256" key="1">
    <source>
        <dbReference type="SAM" id="MobiDB-lite"/>
    </source>
</evidence>
<reference evidence="2" key="1">
    <citation type="submission" date="2016-08" db="EMBL/GenBank/DDBJ databases">
        <title>VSG repertoire of Trypanosoma brucei EATRO 1125.</title>
        <authorList>
            <person name="Cross G.A."/>
        </authorList>
    </citation>
    <scope>NUCLEOTIDE SEQUENCE</scope>
    <source>
        <strain evidence="2">EATRO 1125</strain>
    </source>
</reference>
<protein>
    <submittedName>
        <fullName evidence="2">Variant surface glycoprotein 1125.5097</fullName>
    </submittedName>
</protein>